<accession>A0A1J1DZ96</accession>
<dbReference type="RefSeq" id="WP_096686835.1">
    <property type="nucleotide sequence ID" value="NZ_AP014564.1"/>
</dbReference>
<gene>
    <name evidence="1" type="ORF">JBKA6_1204</name>
</gene>
<dbReference type="AlphaFoldDB" id="A0A1J1DZ96"/>
<protein>
    <recommendedName>
        <fullName evidence="3">Lipoprotein</fullName>
    </recommendedName>
</protein>
<dbReference type="Proteomes" id="UP000243197">
    <property type="component" value="Chromosome"/>
</dbReference>
<sequence length="64" mass="7514">MKRNLFKNTLSLLTIWLVVFSCSKPAEEAKEEIIQLEANTENKEAVSKLIQPLLFVFQTFFIFY</sequence>
<reference evidence="1 2" key="1">
    <citation type="submission" date="2014-03" db="EMBL/GenBank/DDBJ databases">
        <title>complete genome sequence of Flavobacteriaceae bacterium JBKA-6.</title>
        <authorList>
            <person name="Takano T."/>
            <person name="Nakamura Y."/>
            <person name="Takuma S."/>
            <person name="Yasuike M."/>
            <person name="Matsuyama T."/>
            <person name="Sakai T."/>
            <person name="Fujiwara A."/>
            <person name="Kimoto K."/>
            <person name="Fukuda Y."/>
            <person name="Kondo H."/>
            <person name="Hirono I."/>
            <person name="Nakayasu C."/>
        </authorList>
    </citation>
    <scope>NUCLEOTIDE SEQUENCE [LARGE SCALE GENOMIC DNA]</scope>
    <source>
        <strain evidence="1 2">JBKA-6</strain>
    </source>
</reference>
<organism evidence="1 2">
    <name type="scientific">Ichthyobacterium seriolicida</name>
    <dbReference type="NCBI Taxonomy" id="242600"/>
    <lineage>
        <taxon>Bacteria</taxon>
        <taxon>Pseudomonadati</taxon>
        <taxon>Bacteroidota</taxon>
        <taxon>Flavobacteriia</taxon>
        <taxon>Flavobacteriales</taxon>
        <taxon>Ichthyobacteriaceae</taxon>
        <taxon>Ichthyobacterium</taxon>
    </lineage>
</organism>
<proteinExistence type="predicted"/>
<name>A0A1J1DZ96_9FLAO</name>
<dbReference type="KEGG" id="ise:JBKA6_1204"/>
<keyword evidence="2" id="KW-1185">Reference proteome</keyword>
<dbReference type="EMBL" id="AP014564">
    <property type="protein sequence ID" value="BAV95217.1"/>
    <property type="molecule type" value="Genomic_DNA"/>
</dbReference>
<evidence type="ECO:0000313" key="2">
    <source>
        <dbReference type="Proteomes" id="UP000243197"/>
    </source>
</evidence>
<evidence type="ECO:0000313" key="1">
    <source>
        <dbReference type="EMBL" id="BAV95217.1"/>
    </source>
</evidence>
<dbReference type="PROSITE" id="PS51257">
    <property type="entry name" value="PROKAR_LIPOPROTEIN"/>
    <property type="match status" value="1"/>
</dbReference>
<evidence type="ECO:0008006" key="3">
    <source>
        <dbReference type="Google" id="ProtNLM"/>
    </source>
</evidence>